<reference evidence="1 2" key="1">
    <citation type="submission" date="2017-05" db="EMBL/GenBank/DDBJ databases">
        <authorList>
            <person name="Pasqualucci B.A."/>
            <person name="Edgington N.P."/>
            <person name="Stoner T.H."/>
            <person name="Garlena R.A."/>
            <person name="Russell D.A."/>
            <person name="Pope W.H."/>
            <person name="Jacobs-Sera D."/>
            <person name="Hatfull G.F."/>
        </authorList>
    </citation>
    <scope>NUCLEOTIDE SEQUENCE [LARGE SCALE GENOMIC DNA]</scope>
</reference>
<gene>
    <name evidence="1" type="primary">4</name>
    <name evidence="1" type="ORF">WINTERMUTE_4</name>
</gene>
<sequence length="89" mass="9748">MATLVRFIDPAAPETEYRLDVGNFDVTTEEGLQALRDAMAELCSDPSVVAVEEGMNGNLWMGESLYFYAKLTTYPTLQDYVDSLSGGSV</sequence>
<evidence type="ECO:0000313" key="2">
    <source>
        <dbReference type="Proteomes" id="UP000222356"/>
    </source>
</evidence>
<accession>A0A222ZTM3</accession>
<proteinExistence type="predicted"/>
<protein>
    <submittedName>
        <fullName evidence="1">Uncharacterized protein</fullName>
    </submittedName>
</protein>
<evidence type="ECO:0000313" key="1">
    <source>
        <dbReference type="EMBL" id="ASR87712.1"/>
    </source>
</evidence>
<dbReference type="EMBL" id="MF140435">
    <property type="protein sequence ID" value="ASR87712.1"/>
    <property type="molecule type" value="Genomic_DNA"/>
</dbReference>
<organism evidence="1 2">
    <name type="scientific">Mycobacterium phage Wintermute</name>
    <dbReference type="NCBI Taxonomy" id="2015891"/>
    <lineage>
        <taxon>Viruses</taxon>
        <taxon>Duplodnaviria</taxon>
        <taxon>Heunggongvirae</taxon>
        <taxon>Uroviricota</taxon>
        <taxon>Caudoviricetes</taxon>
        <taxon>Weiservirinae</taxon>
        <taxon>Fionnbharthvirus</taxon>
        <taxon>Fionnbharthvirus fionnbharth</taxon>
    </lineage>
</organism>
<dbReference type="Proteomes" id="UP000222356">
    <property type="component" value="Segment"/>
</dbReference>
<name>A0A222ZTM3_9CAUD</name>